<feature type="domain" description="Aminotransferase class I/classII large" evidence="6">
    <location>
        <begin position="116"/>
        <end position="486"/>
    </location>
</feature>
<feature type="non-terminal residue" evidence="7">
    <location>
        <position position="1"/>
    </location>
</feature>
<dbReference type="VEuPathDB" id="AmoebaDB:ACA1_382250"/>
<dbReference type="SUPFAM" id="SSF53383">
    <property type="entry name" value="PLP-dependent transferases"/>
    <property type="match status" value="1"/>
</dbReference>
<dbReference type="InterPro" id="IPR004839">
    <property type="entry name" value="Aminotransferase_I/II_large"/>
</dbReference>
<evidence type="ECO:0000256" key="5">
    <source>
        <dbReference type="ARBA" id="ARBA00022898"/>
    </source>
</evidence>
<dbReference type="KEGG" id="acan:ACA1_382250"/>
<dbReference type="PANTHER" id="PTHR46383:SF1">
    <property type="entry name" value="ASPARTATE AMINOTRANSFERASE"/>
    <property type="match status" value="1"/>
</dbReference>
<dbReference type="OrthoDB" id="7042322at2759"/>
<dbReference type="RefSeq" id="XP_004338770.1">
    <property type="nucleotide sequence ID" value="XM_004338722.1"/>
</dbReference>
<dbReference type="GO" id="GO:0030170">
    <property type="term" value="F:pyridoxal phosphate binding"/>
    <property type="evidence" value="ECO:0007669"/>
    <property type="project" value="InterPro"/>
</dbReference>
<organism evidence="7 8">
    <name type="scientific">Acanthamoeba castellanii (strain ATCC 30010 / Neff)</name>
    <dbReference type="NCBI Taxonomy" id="1257118"/>
    <lineage>
        <taxon>Eukaryota</taxon>
        <taxon>Amoebozoa</taxon>
        <taxon>Discosea</taxon>
        <taxon>Longamoebia</taxon>
        <taxon>Centramoebida</taxon>
        <taxon>Acanthamoebidae</taxon>
        <taxon>Acanthamoeba</taxon>
    </lineage>
</organism>
<dbReference type="Pfam" id="PF00155">
    <property type="entry name" value="Aminotran_1_2"/>
    <property type="match status" value="1"/>
</dbReference>
<reference evidence="7 8" key="1">
    <citation type="journal article" date="2013" name="Genome Biol.">
        <title>Genome of Acanthamoeba castellanii highlights extensive lateral gene transfer and early evolution of tyrosine kinase signaling.</title>
        <authorList>
            <person name="Clarke M."/>
            <person name="Lohan A.J."/>
            <person name="Liu B."/>
            <person name="Lagkouvardos I."/>
            <person name="Roy S."/>
            <person name="Zafar N."/>
            <person name="Bertelli C."/>
            <person name="Schilde C."/>
            <person name="Kianianmomeni A."/>
            <person name="Burglin T.R."/>
            <person name="Frech C."/>
            <person name="Turcotte B."/>
            <person name="Kopec K.O."/>
            <person name="Synnott J.M."/>
            <person name="Choo C."/>
            <person name="Paponov I."/>
            <person name="Finkler A."/>
            <person name="Soon Heng Tan C."/>
            <person name="Hutchins A.P."/>
            <person name="Weinmeier T."/>
            <person name="Rattei T."/>
            <person name="Chu J.S."/>
            <person name="Gimenez G."/>
            <person name="Irimia M."/>
            <person name="Rigden D.J."/>
            <person name="Fitzpatrick D.A."/>
            <person name="Lorenzo-Morales J."/>
            <person name="Bateman A."/>
            <person name="Chiu C.H."/>
            <person name="Tang P."/>
            <person name="Hegemann P."/>
            <person name="Fromm H."/>
            <person name="Raoult D."/>
            <person name="Greub G."/>
            <person name="Miranda-Saavedra D."/>
            <person name="Chen N."/>
            <person name="Nash P."/>
            <person name="Ginger M.L."/>
            <person name="Horn M."/>
            <person name="Schaap P."/>
            <person name="Caler L."/>
            <person name="Loftus B."/>
        </authorList>
    </citation>
    <scope>NUCLEOTIDE SEQUENCE [LARGE SCALE GENOMIC DNA]</scope>
    <source>
        <strain evidence="7 8">Neff</strain>
    </source>
</reference>
<evidence type="ECO:0000256" key="2">
    <source>
        <dbReference type="ARBA" id="ARBA00007441"/>
    </source>
</evidence>
<dbReference type="InterPro" id="IPR050596">
    <property type="entry name" value="AspAT/PAT-like"/>
</dbReference>
<evidence type="ECO:0000256" key="4">
    <source>
        <dbReference type="ARBA" id="ARBA00022679"/>
    </source>
</evidence>
<sequence>MAACRMTLEKVVQVEGVEVSLDALWTTPEGHTTFGAEKAKVTIHVRKRATRLVEARSTRVQIKRTRQFFVEQESHDATMGTGCQLVASPWAQHLKPSPTLAIKEVADQLKLSGVEVFDFGVGEMNPYVPVPLALRQAIAAAQLAESHSHYTAASGDNSLLEALSEDFRRFGMTYAPHEIVVCPGPKDAIFKACIALVNPAMPRNRVVAFAPSYEAFENVPPLTTGKPAIILPTDDRFFPKVDELERLLATDPTIAIIIVNSPNNPTGVVYPASLIADLAQVIGEYPQVAVISDESYRTAIYSDEPYSSIAHHLPLQTLVVAGISKELSSTGLRLGWVAGPAQIIRVIANVHGNATSCVNLPVQVGLAQFLRYRPTDHPIYQIQLARLKVSQTRRAERDMESRKEIKRQLQLRRDIALELFSSLPHLKRCKLTASQGAFYLFPDVTAFLDTRAPSVDEADAAEVIRTDKELALYLLRAAKVVAIPGS</sequence>
<dbReference type="EMBL" id="KB007982">
    <property type="protein sequence ID" value="ELR16757.1"/>
    <property type="molecule type" value="Genomic_DNA"/>
</dbReference>
<evidence type="ECO:0000313" key="7">
    <source>
        <dbReference type="EMBL" id="ELR16757.1"/>
    </source>
</evidence>
<dbReference type="GeneID" id="14917471"/>
<keyword evidence="8" id="KW-1185">Reference proteome</keyword>
<name>L8GV00_ACACF</name>
<dbReference type="AlphaFoldDB" id="L8GV00"/>
<evidence type="ECO:0000259" key="6">
    <source>
        <dbReference type="Pfam" id="PF00155"/>
    </source>
</evidence>
<protein>
    <submittedName>
        <fullName evidence="7">Aminotransferase, class I/II superfamily protein</fullName>
    </submittedName>
</protein>
<evidence type="ECO:0000256" key="3">
    <source>
        <dbReference type="ARBA" id="ARBA00022576"/>
    </source>
</evidence>
<proteinExistence type="inferred from homology"/>
<comment type="similarity">
    <text evidence="2">Belongs to the class-I pyridoxal-phosphate-dependent aminotransferase family.</text>
</comment>
<accession>L8GV00</accession>
<dbReference type="PANTHER" id="PTHR46383">
    <property type="entry name" value="ASPARTATE AMINOTRANSFERASE"/>
    <property type="match status" value="1"/>
</dbReference>
<keyword evidence="5" id="KW-0663">Pyridoxal phosphate</keyword>
<dbReference type="Proteomes" id="UP000011083">
    <property type="component" value="Unassembled WGS sequence"/>
</dbReference>
<dbReference type="InterPro" id="IPR015421">
    <property type="entry name" value="PyrdxlP-dep_Trfase_major"/>
</dbReference>
<dbReference type="InterPro" id="IPR015422">
    <property type="entry name" value="PyrdxlP-dep_Trfase_small"/>
</dbReference>
<dbReference type="GO" id="GO:0006520">
    <property type="term" value="P:amino acid metabolic process"/>
    <property type="evidence" value="ECO:0007669"/>
    <property type="project" value="InterPro"/>
</dbReference>
<dbReference type="InterPro" id="IPR015424">
    <property type="entry name" value="PyrdxlP-dep_Trfase"/>
</dbReference>
<dbReference type="STRING" id="1257118.L8GV00"/>
<dbReference type="Gene3D" id="3.40.640.10">
    <property type="entry name" value="Type I PLP-dependent aspartate aminotransferase-like (Major domain)"/>
    <property type="match status" value="1"/>
</dbReference>
<dbReference type="CDD" id="cd00609">
    <property type="entry name" value="AAT_like"/>
    <property type="match status" value="1"/>
</dbReference>
<comment type="cofactor">
    <cofactor evidence="1">
        <name>pyridoxal 5'-phosphate</name>
        <dbReference type="ChEBI" id="CHEBI:597326"/>
    </cofactor>
</comment>
<evidence type="ECO:0000313" key="8">
    <source>
        <dbReference type="Proteomes" id="UP000011083"/>
    </source>
</evidence>
<evidence type="ECO:0000256" key="1">
    <source>
        <dbReference type="ARBA" id="ARBA00001933"/>
    </source>
</evidence>
<dbReference type="Gene3D" id="3.90.1150.10">
    <property type="entry name" value="Aspartate Aminotransferase, domain 1"/>
    <property type="match status" value="1"/>
</dbReference>
<dbReference type="GO" id="GO:0008483">
    <property type="term" value="F:transaminase activity"/>
    <property type="evidence" value="ECO:0007669"/>
    <property type="project" value="UniProtKB-KW"/>
</dbReference>
<gene>
    <name evidence="7" type="ORF">ACA1_382250</name>
</gene>
<keyword evidence="4 7" id="KW-0808">Transferase</keyword>
<keyword evidence="3 7" id="KW-0032">Aminotransferase</keyword>